<accession>A0A1R4B3N4</accession>
<evidence type="ECO:0000313" key="3">
    <source>
        <dbReference type="Proteomes" id="UP000189475"/>
    </source>
</evidence>
<dbReference type="RefSeq" id="WP_077313798.1">
    <property type="nucleotide sequence ID" value="NZ_AP024887.1"/>
</dbReference>
<sequence length="421" mass="48411">MNNKHYTNFFLLLFFFPQFITFVGLAVEQIFTIMLFVFCSYYAVVKEGKVKILPMVVSFLFLLLLSISLLRSANSSTLGDIFELAKPFYFLSFYYFSYKFFKKNILTKETHENLIFDFLLSVIILVILVILEARVGIFNTIFHYLYKDLRGGVQFKAVGSFISPYTLGSFLILPFFINMFLVFFTNKKIKHFTIMILVLIGIISTQSRTTLLSLSLTLLCFLILSIFSLWIKGRKTSLIVIGSFVSLIVIFWSDIDDFFIHQYGYLYSGLKVVFDNFSLDDLDGLIYSTPSIGNRYDQMLEVIRLQSPLPLLGIMIGKDVVYPESFYAMYLLRVGLLGIILHFSMIIFGIVNSLKISKFYIKNQMKSLSAIYLGLSMYYISLGFSYFSSAVNDQTRTGFIFYASLGILSAIRYKHKNGVTV</sequence>
<keyword evidence="3" id="KW-1185">Reference proteome</keyword>
<feature type="transmembrane region" description="Helical" evidence="1">
    <location>
        <begin position="20"/>
        <end position="45"/>
    </location>
</feature>
<keyword evidence="1" id="KW-0472">Membrane</keyword>
<organism evidence="2 3">
    <name type="scientific">Vibrio palustris</name>
    <dbReference type="NCBI Taxonomy" id="1918946"/>
    <lineage>
        <taxon>Bacteria</taxon>
        <taxon>Pseudomonadati</taxon>
        <taxon>Pseudomonadota</taxon>
        <taxon>Gammaproteobacteria</taxon>
        <taxon>Vibrionales</taxon>
        <taxon>Vibrionaceae</taxon>
        <taxon>Vibrio</taxon>
    </lineage>
</organism>
<feature type="transmembrane region" description="Helical" evidence="1">
    <location>
        <begin position="211"/>
        <end position="231"/>
    </location>
</feature>
<reference evidence="2 3" key="1">
    <citation type="submission" date="2017-02" db="EMBL/GenBank/DDBJ databases">
        <authorList>
            <person name="Peterson S.W."/>
        </authorList>
    </citation>
    <scope>NUCLEOTIDE SEQUENCE [LARGE SCALE GENOMIC DNA]</scope>
    <source>
        <strain evidence="2 3">CECT 9027</strain>
    </source>
</reference>
<feature type="transmembrane region" description="Helical" evidence="1">
    <location>
        <begin position="397"/>
        <end position="413"/>
    </location>
</feature>
<evidence type="ECO:0008006" key="4">
    <source>
        <dbReference type="Google" id="ProtNLM"/>
    </source>
</evidence>
<keyword evidence="1" id="KW-1133">Transmembrane helix</keyword>
<dbReference type="AlphaFoldDB" id="A0A1R4B3N4"/>
<feature type="transmembrane region" description="Helical" evidence="1">
    <location>
        <begin position="189"/>
        <end position="205"/>
    </location>
</feature>
<feature type="transmembrane region" description="Helical" evidence="1">
    <location>
        <begin position="84"/>
        <end position="101"/>
    </location>
</feature>
<dbReference type="OrthoDB" id="9828104at2"/>
<feature type="transmembrane region" description="Helical" evidence="1">
    <location>
        <begin position="371"/>
        <end position="391"/>
    </location>
</feature>
<feature type="transmembrane region" description="Helical" evidence="1">
    <location>
        <begin position="330"/>
        <end position="351"/>
    </location>
</feature>
<dbReference type="EMBL" id="FUFT01000003">
    <property type="protein sequence ID" value="SJL83515.1"/>
    <property type="molecule type" value="Genomic_DNA"/>
</dbReference>
<feature type="transmembrane region" description="Helical" evidence="1">
    <location>
        <begin position="238"/>
        <end position="255"/>
    </location>
</feature>
<feature type="transmembrane region" description="Helical" evidence="1">
    <location>
        <begin position="52"/>
        <end position="72"/>
    </location>
</feature>
<proteinExistence type="predicted"/>
<evidence type="ECO:0000256" key="1">
    <source>
        <dbReference type="SAM" id="Phobius"/>
    </source>
</evidence>
<feature type="transmembrane region" description="Helical" evidence="1">
    <location>
        <begin position="113"/>
        <end position="137"/>
    </location>
</feature>
<dbReference type="STRING" id="1918946.VPAL9027_01483"/>
<feature type="transmembrane region" description="Helical" evidence="1">
    <location>
        <begin position="157"/>
        <end position="177"/>
    </location>
</feature>
<dbReference type="Proteomes" id="UP000189475">
    <property type="component" value="Unassembled WGS sequence"/>
</dbReference>
<name>A0A1R4B3N4_9VIBR</name>
<keyword evidence="1" id="KW-0812">Transmembrane</keyword>
<evidence type="ECO:0000313" key="2">
    <source>
        <dbReference type="EMBL" id="SJL83515.1"/>
    </source>
</evidence>
<protein>
    <recommendedName>
        <fullName evidence="4">O-Antigen ligase</fullName>
    </recommendedName>
</protein>
<gene>
    <name evidence="2" type="ORF">VPAL9027_01483</name>
</gene>